<comment type="caution">
    <text evidence="1">The sequence shown here is derived from an EMBL/GenBank/DDBJ whole genome shotgun (WGS) entry which is preliminary data.</text>
</comment>
<evidence type="ECO:0000313" key="1">
    <source>
        <dbReference type="EMBL" id="EYC38780.1"/>
    </source>
</evidence>
<evidence type="ECO:0000313" key="2">
    <source>
        <dbReference type="Proteomes" id="UP000024635"/>
    </source>
</evidence>
<proteinExistence type="predicted"/>
<dbReference type="EMBL" id="JARK01000296">
    <property type="protein sequence ID" value="EYC38780.1"/>
    <property type="molecule type" value="Genomic_DNA"/>
</dbReference>
<dbReference type="Proteomes" id="UP000024635">
    <property type="component" value="Unassembled WGS sequence"/>
</dbReference>
<sequence>MFDCSRVDALLLAKFGHGEVTNATRQERKMAKAFERVFLDAAYSDLMTEGEEGHEEDNDEKMNADWDIDRENIGTHFCHCYCFEHFVVDVHRCS</sequence>
<accession>A0A016WGL4</accession>
<keyword evidence="2" id="KW-1185">Reference proteome</keyword>
<reference evidence="2" key="1">
    <citation type="journal article" date="2015" name="Nat. Genet.">
        <title>The genome and transcriptome of the zoonotic hookworm Ancylostoma ceylanicum identify infection-specific gene families.</title>
        <authorList>
            <person name="Schwarz E.M."/>
            <person name="Hu Y."/>
            <person name="Antoshechkin I."/>
            <person name="Miller M.M."/>
            <person name="Sternberg P.W."/>
            <person name="Aroian R.V."/>
        </authorList>
    </citation>
    <scope>NUCLEOTIDE SEQUENCE</scope>
    <source>
        <strain evidence="2">HY135</strain>
    </source>
</reference>
<gene>
    <name evidence="1" type="primary">Acey_s0696.g1609</name>
    <name evidence="1" type="ORF">Y032_0696g1609</name>
</gene>
<dbReference type="AlphaFoldDB" id="A0A016WGL4"/>
<name>A0A016WGL4_9BILA</name>
<organism evidence="1 2">
    <name type="scientific">Ancylostoma ceylanicum</name>
    <dbReference type="NCBI Taxonomy" id="53326"/>
    <lineage>
        <taxon>Eukaryota</taxon>
        <taxon>Metazoa</taxon>
        <taxon>Ecdysozoa</taxon>
        <taxon>Nematoda</taxon>
        <taxon>Chromadorea</taxon>
        <taxon>Rhabditida</taxon>
        <taxon>Rhabditina</taxon>
        <taxon>Rhabditomorpha</taxon>
        <taxon>Strongyloidea</taxon>
        <taxon>Ancylostomatidae</taxon>
        <taxon>Ancylostomatinae</taxon>
        <taxon>Ancylostoma</taxon>
    </lineage>
</organism>
<protein>
    <submittedName>
        <fullName evidence="1">Uncharacterized protein</fullName>
    </submittedName>
</protein>